<protein>
    <submittedName>
        <fullName evidence="1">Uncharacterized protein</fullName>
    </submittedName>
</protein>
<gene>
    <name evidence="1" type="ORF">RSE6_12242</name>
</gene>
<proteinExistence type="predicted"/>
<name>A0A1E1MPX8_RHYSE</name>
<dbReference type="EMBL" id="FJVC01000478">
    <property type="protein sequence ID" value="CZT51142.1"/>
    <property type="molecule type" value="Genomic_DNA"/>
</dbReference>
<evidence type="ECO:0000313" key="2">
    <source>
        <dbReference type="Proteomes" id="UP000177625"/>
    </source>
</evidence>
<sequence length="145" mass="16313">MKLPIPSSQIYKLSRPWQLSDSSRQLNNFEEAYSGHPHLGIHDLTARDVRLYVKATFASAGVLRRLMLEDPVTSKNIVQEILKKTEGARYFTDGPDIVSMVLEDLAYTQYIARRHELTANGVKVRTPGLVELSSTVPEDVWAQSA</sequence>
<keyword evidence="2" id="KW-1185">Reference proteome</keyword>
<reference evidence="2" key="1">
    <citation type="submission" date="2016-03" db="EMBL/GenBank/DDBJ databases">
        <authorList>
            <person name="Guldener U."/>
        </authorList>
    </citation>
    <scope>NUCLEOTIDE SEQUENCE [LARGE SCALE GENOMIC DNA]</scope>
</reference>
<accession>A0A1E1MPX8</accession>
<dbReference type="AlphaFoldDB" id="A0A1E1MPX8"/>
<evidence type="ECO:0000313" key="1">
    <source>
        <dbReference type="EMBL" id="CZT51142.1"/>
    </source>
</evidence>
<dbReference type="Proteomes" id="UP000177625">
    <property type="component" value="Unassembled WGS sequence"/>
</dbReference>
<organism evidence="1 2">
    <name type="scientific">Rhynchosporium secalis</name>
    <name type="common">Barley scald fungus</name>
    <dbReference type="NCBI Taxonomy" id="38038"/>
    <lineage>
        <taxon>Eukaryota</taxon>
        <taxon>Fungi</taxon>
        <taxon>Dikarya</taxon>
        <taxon>Ascomycota</taxon>
        <taxon>Pezizomycotina</taxon>
        <taxon>Leotiomycetes</taxon>
        <taxon>Helotiales</taxon>
        <taxon>Ploettnerulaceae</taxon>
        <taxon>Rhynchosporium</taxon>
    </lineage>
</organism>